<dbReference type="Proteomes" id="UP000182130">
    <property type="component" value="Unassembled WGS sequence"/>
</dbReference>
<keyword evidence="3 5" id="KW-1133">Transmembrane helix</keyword>
<evidence type="ECO:0000256" key="4">
    <source>
        <dbReference type="ARBA" id="ARBA00023136"/>
    </source>
</evidence>
<feature type="transmembrane region" description="Helical" evidence="5">
    <location>
        <begin position="53"/>
        <end position="75"/>
    </location>
</feature>
<keyword evidence="8" id="KW-1185">Reference proteome</keyword>
<gene>
    <name evidence="7" type="ORF">SAMN05216555_107100</name>
</gene>
<keyword evidence="2 5" id="KW-0812">Transmembrane</keyword>
<evidence type="ECO:0000256" key="3">
    <source>
        <dbReference type="ARBA" id="ARBA00022989"/>
    </source>
</evidence>
<evidence type="ECO:0000313" key="7">
    <source>
        <dbReference type="EMBL" id="SDJ12221.1"/>
    </source>
</evidence>
<dbReference type="InterPro" id="IPR049453">
    <property type="entry name" value="Memb_transporter_dom"/>
</dbReference>
<evidence type="ECO:0000256" key="5">
    <source>
        <dbReference type="SAM" id="Phobius"/>
    </source>
</evidence>
<dbReference type="STRING" id="1045773.SAMN05216555_107100"/>
<evidence type="ECO:0000256" key="1">
    <source>
        <dbReference type="ARBA" id="ARBA00004141"/>
    </source>
</evidence>
<accession>A0A1G8R5H0</accession>
<protein>
    <submittedName>
        <fullName evidence="7">Uncharacterized membrane protein YgaE, UPF0421/DUF939 family</fullName>
    </submittedName>
</protein>
<name>A0A1G8R5H0_9MICC</name>
<proteinExistence type="predicted"/>
<feature type="transmembrane region" description="Helical" evidence="5">
    <location>
        <begin position="155"/>
        <end position="176"/>
    </location>
</feature>
<organism evidence="7 8">
    <name type="scientific">Arthrobacter cupressi</name>
    <dbReference type="NCBI Taxonomy" id="1045773"/>
    <lineage>
        <taxon>Bacteria</taxon>
        <taxon>Bacillati</taxon>
        <taxon>Actinomycetota</taxon>
        <taxon>Actinomycetes</taxon>
        <taxon>Micrococcales</taxon>
        <taxon>Micrococcaceae</taxon>
        <taxon>Arthrobacter</taxon>
    </lineage>
</organism>
<evidence type="ECO:0000313" key="8">
    <source>
        <dbReference type="Proteomes" id="UP000182130"/>
    </source>
</evidence>
<dbReference type="Pfam" id="PF13515">
    <property type="entry name" value="FUSC_2"/>
    <property type="match status" value="1"/>
</dbReference>
<dbReference type="OrthoDB" id="5198202at2"/>
<feature type="transmembrane region" description="Helical" evidence="5">
    <location>
        <begin position="112"/>
        <end position="128"/>
    </location>
</feature>
<evidence type="ECO:0000259" key="6">
    <source>
        <dbReference type="Pfam" id="PF13515"/>
    </source>
</evidence>
<sequence>MPPFPGVRRMAGRKKAVSMFSPLLAYVRAGFHRCKSSAGEAFRMAFCAVAAYVFAEWVLGHANPVFAAIAALLTLQFSADWRTRRALEVAVGCALGVAAGVFLTGVLGSGPVQAVLIVFVAVLIARFLNKSAVFATQMAIQAALVAMIPSSPGSFLPTVTDALVGGAAAWVITIVAPQRGLRRPRKATRKLAYEISAVLYGASRALDLNDSALAWHALIRARHGEAVVAEANEALGRALETATISPLHWRHRENLRTSQAAVEKLDLALRNSRVFTRRLTHAINAVALPDQGTLRLSAFLKRVARAVTVLADGFWERDRQLGAEKVSQALDRLTKLGAELDPARFGATTLDGQALVMTFRPLMVDLLQAAGASHAESLAALPSLMDSRGESFPEPVPSPMEGS</sequence>
<evidence type="ECO:0000256" key="2">
    <source>
        <dbReference type="ARBA" id="ARBA00022692"/>
    </source>
</evidence>
<reference evidence="8" key="1">
    <citation type="submission" date="2016-10" db="EMBL/GenBank/DDBJ databases">
        <authorList>
            <person name="Varghese N."/>
            <person name="Submissions S."/>
        </authorList>
    </citation>
    <scope>NUCLEOTIDE SEQUENCE [LARGE SCALE GENOMIC DNA]</scope>
    <source>
        <strain evidence="8">CGMCC 1.10783</strain>
    </source>
</reference>
<dbReference type="GO" id="GO:0016020">
    <property type="term" value="C:membrane"/>
    <property type="evidence" value="ECO:0007669"/>
    <property type="project" value="UniProtKB-SubCell"/>
</dbReference>
<keyword evidence="4 5" id="KW-0472">Membrane</keyword>
<dbReference type="EMBL" id="FNEI01000007">
    <property type="protein sequence ID" value="SDJ12221.1"/>
    <property type="molecule type" value="Genomic_DNA"/>
</dbReference>
<comment type="subcellular location">
    <subcellularLocation>
        <location evidence="1">Membrane</location>
        <topology evidence="1">Multi-pass membrane protein</topology>
    </subcellularLocation>
</comment>
<feature type="domain" description="Integral membrane bound transporter" evidence="6">
    <location>
        <begin position="51"/>
        <end position="172"/>
    </location>
</feature>
<feature type="transmembrane region" description="Helical" evidence="5">
    <location>
        <begin position="87"/>
        <end position="106"/>
    </location>
</feature>
<dbReference type="AlphaFoldDB" id="A0A1G8R5H0"/>